<keyword evidence="6 8" id="KW-0934">Plastid</keyword>
<feature type="domain" description="Ribulose bisphosphate carboxylase small subunit" evidence="7">
    <location>
        <begin position="23"/>
        <end position="122"/>
    </location>
</feature>
<name>A0A1Z1XAS6_9FLOR</name>
<protein>
    <recommendedName>
        <fullName evidence="5 6">Multifunctional fusion protein</fullName>
    </recommendedName>
    <domain>
        <recommendedName>
            <fullName evidence="5">Ribulose bisphosphate carboxylase small subunit</fullName>
            <shortName evidence="5">RuBisCO small subunit</shortName>
        </recommendedName>
    </domain>
    <domain>
        <recommendedName>
            <fullName evidence="6">Ribulose bisphosphate carboxylase small subunit, chloroplastic</fullName>
        </recommendedName>
    </domain>
</protein>
<dbReference type="PANTHER" id="PTHR31262">
    <property type="entry name" value="RIBULOSE BISPHOSPHATE CARBOXYLASE SMALL CHAIN 1, CHLOROPLASTIC"/>
    <property type="match status" value="1"/>
</dbReference>
<keyword evidence="2 5" id="KW-0601">Photorespiration</keyword>
<dbReference type="InterPro" id="IPR000894">
    <property type="entry name" value="RuBisCO_ssu_dom"/>
</dbReference>
<geneLocation type="chloroplast" evidence="8"/>
<keyword evidence="5 8" id="KW-0150">Chloroplast</keyword>
<comment type="function">
    <text evidence="5">RuBisCO catalyzes two reactions: the carboxylation of D-ribulose 1,5-bisphosphate, the primary event in carbon dioxide fixation, as well as the oxidative fragmentation of the pentose substrate in the photorespiration process. Both reactions occur simultaneously and in competition at the same active site. Although the small subunit is not catalytic it is essential for maximal activity.</text>
</comment>
<gene>
    <name evidence="5 8" type="primary">rbcS</name>
    <name evidence="6" type="synonym">RBCS</name>
</gene>
<dbReference type="SUPFAM" id="SSF55239">
    <property type="entry name" value="RuBisCO, small subunit"/>
    <property type="match status" value="1"/>
</dbReference>
<comment type="subcellular location">
    <subcellularLocation>
        <location evidence="5">Plastid</location>
        <location evidence="5">Chloroplast</location>
    </subcellularLocation>
</comment>
<sequence length="157" mass="18341">MTAKHYKLNLLNYIKEYKIVRLTQGTFSFLPDLTDEQISKQIAYAISKNWAINIEYTDDPHPRNAYWELWGLPLFDIKDAATVMYEISSCRKAHSNQYIKVNAFDNTRGVESCSLSFIINRPLSEPGFTLHRIEDHGRNQRYSIHSYATEKPEGSRY</sequence>
<evidence type="ECO:0000256" key="3">
    <source>
        <dbReference type="ARBA" id="ARBA00023300"/>
    </source>
</evidence>
<dbReference type="Pfam" id="PF00101">
    <property type="entry name" value="RuBisCO_small"/>
    <property type="match status" value="1"/>
</dbReference>
<evidence type="ECO:0000256" key="6">
    <source>
        <dbReference type="HAMAP-Rule" id="MF_00860"/>
    </source>
</evidence>
<evidence type="ECO:0000256" key="1">
    <source>
        <dbReference type="ARBA" id="ARBA00022567"/>
    </source>
</evidence>
<evidence type="ECO:0000256" key="4">
    <source>
        <dbReference type="ARBA" id="ARBA00038826"/>
    </source>
</evidence>
<dbReference type="AlphaFoldDB" id="A0A1Z1XAS6"/>
<dbReference type="InterPro" id="IPR024681">
    <property type="entry name" value="RuBisCO_ssu"/>
</dbReference>
<accession>A0A1Z1XAS6</accession>
<evidence type="ECO:0000259" key="7">
    <source>
        <dbReference type="SMART" id="SM00961"/>
    </source>
</evidence>
<dbReference type="InterPro" id="IPR036385">
    <property type="entry name" value="RuBisCO_ssu_sf"/>
</dbReference>
<dbReference type="GO" id="GO:0009507">
    <property type="term" value="C:chloroplast"/>
    <property type="evidence" value="ECO:0007669"/>
    <property type="project" value="UniProtKB-SubCell"/>
</dbReference>
<comment type="similarity">
    <text evidence="5">Belongs to the RuBisCO small chain family.</text>
</comment>
<dbReference type="EMBL" id="KY083065">
    <property type="protein sequence ID" value="ARX95917.1"/>
    <property type="molecule type" value="Genomic_DNA"/>
</dbReference>
<keyword evidence="5" id="KW-0602">Photosynthesis</keyword>
<dbReference type="Gene3D" id="3.30.190.10">
    <property type="entry name" value="Ribulose bisphosphate carboxylase, small subunit"/>
    <property type="match status" value="1"/>
</dbReference>
<keyword evidence="1 5" id="KW-0113">Calvin cycle</keyword>
<evidence type="ECO:0000256" key="5">
    <source>
        <dbReference type="HAMAP-Rule" id="MF_00859"/>
    </source>
</evidence>
<organism evidence="8">
    <name type="scientific">Thorea hispida</name>
    <dbReference type="NCBI Taxonomy" id="202687"/>
    <lineage>
        <taxon>Eukaryota</taxon>
        <taxon>Rhodophyta</taxon>
        <taxon>Florideophyceae</taxon>
        <taxon>Nemaliophycidae</taxon>
        <taxon>Thoreales</taxon>
        <taxon>Thoreaceae</taxon>
        <taxon>Thorea</taxon>
    </lineage>
</organism>
<dbReference type="GO" id="GO:0016984">
    <property type="term" value="F:ribulose-bisphosphate carboxylase activity"/>
    <property type="evidence" value="ECO:0007669"/>
    <property type="project" value="UniProtKB-UniRule"/>
</dbReference>
<evidence type="ECO:0000313" key="8">
    <source>
        <dbReference type="EMBL" id="ARX95917.1"/>
    </source>
</evidence>
<evidence type="ECO:0000256" key="2">
    <source>
        <dbReference type="ARBA" id="ARBA00023238"/>
    </source>
</evidence>
<comment type="miscellaneous">
    <text evidence="5">The basic functional RuBisCO is composed of a large chain homodimer in a 'head-to-tail' conformation. In form I RuBisCO this homodimer is arranged in a barrel-like tetramer with the small subunits forming a tetrameric 'cap' on each end of the 'barrel'.</text>
</comment>
<keyword evidence="3 5" id="KW-0120">Carbon dioxide fixation</keyword>
<reference evidence="8" key="1">
    <citation type="submission" date="2016-11" db="EMBL/GenBank/DDBJ databases">
        <title>Complete Chloroplast Genome of Thorea hispida.</title>
        <authorList>
            <person name="Nan F."/>
            <person name="Xie S."/>
        </authorList>
    </citation>
    <scope>NUCLEOTIDE SEQUENCE</scope>
</reference>
<dbReference type="PANTHER" id="PTHR31262:SF23">
    <property type="entry name" value="RIBULOSE BISPHOSPHATE CARBOXYLASE SMALL SUBUNIT"/>
    <property type="match status" value="1"/>
</dbReference>
<dbReference type="GO" id="GO:0019253">
    <property type="term" value="P:reductive pentose-phosphate cycle"/>
    <property type="evidence" value="ECO:0007669"/>
    <property type="project" value="UniProtKB-UniRule"/>
</dbReference>
<dbReference type="HAMAP" id="MF_00859">
    <property type="entry name" value="RuBisCO_S_bact"/>
    <property type="match status" value="1"/>
</dbReference>
<comment type="function">
    <text evidence="6">RuBisCO catalyzes two reactions: the carboxylation of D-ribulose 1,5-bisphosphate, the primary event in carbon dioxide fixation, as well as the oxidative fragmentation of the pentose substrate. Both reactions occur simultaneously and in competition at the same active site. Although the small subunit is not catalytic it is essential for maximal activity.</text>
</comment>
<dbReference type="CDD" id="cd03527">
    <property type="entry name" value="RuBisCO_small"/>
    <property type="match status" value="1"/>
</dbReference>
<dbReference type="SMART" id="SM00961">
    <property type="entry name" value="RuBisCO_small"/>
    <property type="match status" value="1"/>
</dbReference>
<comment type="subunit">
    <text evidence="4 5">Heterohexadecamer of 8 large and 8 small subunits.</text>
</comment>
<proteinExistence type="inferred from homology"/>